<comment type="similarity">
    <text evidence="1 4">Belongs to the short-chain dehydrogenases/reductases (SDR) family.</text>
</comment>
<dbReference type="AlphaFoldDB" id="A0A061AQL0"/>
<dbReference type="PANTHER" id="PTHR42760">
    <property type="entry name" value="SHORT-CHAIN DEHYDROGENASES/REDUCTASES FAMILY MEMBER"/>
    <property type="match status" value="1"/>
</dbReference>
<evidence type="ECO:0000313" key="7">
    <source>
        <dbReference type="Proteomes" id="UP000189513"/>
    </source>
</evidence>
<dbReference type="InterPro" id="IPR002347">
    <property type="entry name" value="SDR_fam"/>
</dbReference>
<dbReference type="PRINTS" id="PR00080">
    <property type="entry name" value="SDRFAMILY"/>
</dbReference>
<dbReference type="PROSITE" id="PS00061">
    <property type="entry name" value="ADH_SHORT"/>
    <property type="match status" value="1"/>
</dbReference>
<protein>
    <submittedName>
        <fullName evidence="5">CYFA0S01e14224g1_1</fullName>
    </submittedName>
    <submittedName>
        <fullName evidence="6">Gluconate 5-dehydrogenase</fullName>
    </submittedName>
</protein>
<evidence type="ECO:0000313" key="6">
    <source>
        <dbReference type="EMBL" id="ONH69836.1"/>
    </source>
</evidence>
<evidence type="ECO:0000256" key="3">
    <source>
        <dbReference type="ARBA" id="ARBA00023002"/>
    </source>
</evidence>
<dbReference type="Proteomes" id="UP000189513">
    <property type="component" value="Unassembled WGS sequence"/>
</dbReference>
<proteinExistence type="inferred from homology"/>
<organism evidence="5">
    <name type="scientific">Cyberlindnera fabianii</name>
    <name type="common">Yeast</name>
    <name type="synonym">Hansenula fabianii</name>
    <dbReference type="NCBI Taxonomy" id="36022"/>
    <lineage>
        <taxon>Eukaryota</taxon>
        <taxon>Fungi</taxon>
        <taxon>Dikarya</taxon>
        <taxon>Ascomycota</taxon>
        <taxon>Saccharomycotina</taxon>
        <taxon>Saccharomycetes</taxon>
        <taxon>Phaffomycetales</taxon>
        <taxon>Phaffomycetaceae</taxon>
        <taxon>Cyberlindnera</taxon>
    </lineage>
</organism>
<evidence type="ECO:0000256" key="1">
    <source>
        <dbReference type="ARBA" id="ARBA00006484"/>
    </source>
</evidence>
<keyword evidence="2" id="KW-0521">NADP</keyword>
<dbReference type="Pfam" id="PF00106">
    <property type="entry name" value="adh_short"/>
    <property type="match status" value="1"/>
</dbReference>
<dbReference type="PRINTS" id="PR00081">
    <property type="entry name" value="GDHRDH"/>
</dbReference>
<name>A0A061AQL0_CYBFA</name>
<dbReference type="GO" id="GO:0016616">
    <property type="term" value="F:oxidoreductase activity, acting on the CH-OH group of donors, NAD or NADP as acceptor"/>
    <property type="evidence" value="ECO:0007669"/>
    <property type="project" value="TreeGrafter"/>
</dbReference>
<dbReference type="PANTHER" id="PTHR42760:SF5">
    <property type="entry name" value="2-DEHYDRO-3-DEOXY-D-GLUCONATE 5-DEHYDROGENASE"/>
    <property type="match status" value="1"/>
</dbReference>
<evidence type="ECO:0000313" key="5">
    <source>
        <dbReference type="EMBL" id="CDR37653.1"/>
    </source>
</evidence>
<dbReference type="VEuPathDB" id="FungiDB:BON22_0222"/>
<dbReference type="EMBL" id="MPUK01000001">
    <property type="protein sequence ID" value="ONH69836.1"/>
    <property type="molecule type" value="Genomic_DNA"/>
</dbReference>
<reference evidence="6" key="3">
    <citation type="submission" date="2017-01" db="EMBL/GenBank/DDBJ databases">
        <authorList>
            <person name="Mah S.A."/>
            <person name="Swanson W.J."/>
            <person name="Moy G.W."/>
            <person name="Vacquier V.D."/>
        </authorList>
    </citation>
    <scope>NUCLEOTIDE SEQUENCE [LARGE SCALE GENOMIC DNA]</scope>
    <source>
        <strain evidence="6">65</strain>
    </source>
</reference>
<dbReference type="FunFam" id="3.40.50.720:FF:000084">
    <property type="entry name" value="Short-chain dehydrogenase reductase"/>
    <property type="match status" value="1"/>
</dbReference>
<keyword evidence="3" id="KW-0560">Oxidoreductase</keyword>
<keyword evidence="7" id="KW-1185">Reference proteome</keyword>
<dbReference type="Gene3D" id="3.40.50.720">
    <property type="entry name" value="NAD(P)-binding Rossmann-like Domain"/>
    <property type="match status" value="1"/>
</dbReference>
<dbReference type="EMBL" id="LK052886">
    <property type="protein sequence ID" value="CDR37653.1"/>
    <property type="molecule type" value="Genomic_DNA"/>
</dbReference>
<dbReference type="OMA" id="FCDPLTM"/>
<reference evidence="5" key="1">
    <citation type="journal article" date="2014" name="Genome Announc.">
        <title>Genome sequence of the yeast Cyberlindnera fabianii (Hansenula fabianii).</title>
        <authorList>
            <person name="Freel K.C."/>
            <person name="Sarilar V."/>
            <person name="Neuveglise C."/>
            <person name="Devillers H."/>
            <person name="Friedrich A."/>
            <person name="Schacherer J."/>
        </authorList>
    </citation>
    <scope>NUCLEOTIDE SEQUENCE</scope>
    <source>
        <strain evidence="5">YJS4271</strain>
    </source>
</reference>
<dbReference type="STRING" id="36022.A0A061AQL0"/>
<reference evidence="7" key="2">
    <citation type="journal article" date="2017" name="Genome Announc.">
        <title>Genome sequences of Cyberlindnera fabianii 65, Pichia kudriavzevii 129, and Saccharomyces cerevisiae 131 isolated from fermented masau fruits in Zimbabwe.</title>
        <authorList>
            <person name="van Rijswijck I.M.H."/>
            <person name="Derks M.F.L."/>
            <person name="Abee T."/>
            <person name="de Ridder D."/>
            <person name="Smid E.J."/>
        </authorList>
    </citation>
    <scope>NUCLEOTIDE SEQUENCE [LARGE SCALE GENOMIC DNA]</scope>
    <source>
        <strain evidence="7">65</strain>
    </source>
</reference>
<dbReference type="InterPro" id="IPR036291">
    <property type="entry name" value="NAD(P)-bd_dom_sf"/>
</dbReference>
<dbReference type="OrthoDB" id="294295at2759"/>
<sequence>MSAELFSLKGKVVVITGATKGIGEGMASGLAQAGAELVIVHRAATDPSRAVKIYEALGAPKVHTIVADMSNDKEVDEILPQALKLSTTGTVDVLINNAGITSRGPATDVTDQAWNDVLQVNLTTPFRLSRAFANYWIKEKKKGKIINTASLYSFFGGTNVIPYTASKGALHAVTKGLSNEWAPYGITVNSIVPGYIVTDMTEEGIIKNVKGEALLKRIPVGRWGNIDDFRGPTVFLASAASDYLTGGTIDVDGGFIAA</sequence>
<evidence type="ECO:0000256" key="2">
    <source>
        <dbReference type="ARBA" id="ARBA00022857"/>
    </source>
</evidence>
<dbReference type="SUPFAM" id="SSF51735">
    <property type="entry name" value="NAD(P)-binding Rossmann-fold domains"/>
    <property type="match status" value="1"/>
</dbReference>
<dbReference type="InterPro" id="IPR020904">
    <property type="entry name" value="Sc_DH/Rdtase_CS"/>
</dbReference>
<gene>
    <name evidence="6" type="ORF">BON22_0222</name>
    <name evidence="5" type="ORF">CYFA0S_01e14224g</name>
</gene>
<evidence type="ECO:0000256" key="4">
    <source>
        <dbReference type="RuleBase" id="RU000363"/>
    </source>
</evidence>
<accession>A0A061AQL0</accession>